<gene>
    <name evidence="15" type="ORF">AB6M95_01245</name>
</gene>
<dbReference type="InterPro" id="IPR027417">
    <property type="entry name" value="P-loop_NTPase"/>
</dbReference>
<dbReference type="CDD" id="cd03255">
    <property type="entry name" value="ABC_MJ0796_LolCDE_FtsE"/>
    <property type="match status" value="1"/>
</dbReference>
<name>A0ABV4JY29_9BACT</name>
<dbReference type="InterPro" id="IPR017911">
    <property type="entry name" value="MacB-like_ATP-bd"/>
</dbReference>
<proteinExistence type="inferred from homology"/>
<evidence type="ECO:0000256" key="7">
    <source>
        <dbReference type="ARBA" id="ARBA00022840"/>
    </source>
</evidence>
<evidence type="ECO:0000313" key="16">
    <source>
        <dbReference type="Proteomes" id="UP001568698"/>
    </source>
</evidence>
<keyword evidence="9 13" id="KW-1133">Transmembrane helix</keyword>
<evidence type="ECO:0000256" key="12">
    <source>
        <dbReference type="ARBA" id="ARBA00041199"/>
    </source>
</evidence>
<dbReference type="InterPro" id="IPR017871">
    <property type="entry name" value="ABC_transporter-like_CS"/>
</dbReference>
<dbReference type="InterPro" id="IPR003439">
    <property type="entry name" value="ABC_transporter-like_ATP-bd"/>
</dbReference>
<comment type="caution">
    <text evidence="15">The sequence shown here is derived from an EMBL/GenBank/DDBJ whole genome shotgun (WGS) entry which is preliminary data.</text>
</comment>
<dbReference type="EMBL" id="JBGLYH010000002">
    <property type="protein sequence ID" value="MEZ7195360.1"/>
    <property type="molecule type" value="Genomic_DNA"/>
</dbReference>
<dbReference type="Pfam" id="PF12704">
    <property type="entry name" value="MacB_PCD"/>
    <property type="match status" value="1"/>
</dbReference>
<organism evidence="15 16">
    <name type="scientific">Pseudodesulfovibrio karagichevae</name>
    <dbReference type="NCBI Taxonomy" id="3239305"/>
    <lineage>
        <taxon>Bacteria</taxon>
        <taxon>Pseudomonadati</taxon>
        <taxon>Thermodesulfobacteriota</taxon>
        <taxon>Desulfovibrionia</taxon>
        <taxon>Desulfovibrionales</taxon>
        <taxon>Desulfovibrionaceae</taxon>
    </lineage>
</organism>
<keyword evidence="10 13" id="KW-0472">Membrane</keyword>
<dbReference type="InterPro" id="IPR003593">
    <property type="entry name" value="AAA+_ATPase"/>
</dbReference>
<evidence type="ECO:0000256" key="2">
    <source>
        <dbReference type="ARBA" id="ARBA00022448"/>
    </source>
</evidence>
<dbReference type="Pfam" id="PF00005">
    <property type="entry name" value="ABC_tran"/>
    <property type="match status" value="1"/>
</dbReference>
<evidence type="ECO:0000313" key="15">
    <source>
        <dbReference type="EMBL" id="MEZ7195360.1"/>
    </source>
</evidence>
<evidence type="ECO:0000256" key="4">
    <source>
        <dbReference type="ARBA" id="ARBA00022519"/>
    </source>
</evidence>
<sequence>MPLLQIENLWKEYPAGDRPMAVLKDVNLSIEAGEMVAIVGASGSGKSTLMNILGCLDRATSGSYRIAGRDVSELDADELARLRREHFGFIFQRYHLLSSLTALDNVEMPAIYEGMAPADRRERAAELLRRLGLGDRLDYKPGQLSGGQQQRVSISRALMNGGQVILADEPTGALDSHSGRETMKLLTELNAEGHTIVVVTHDMEVAAFARRIIEIRDGEIISDRANESAPAAVPAETRHAPVRRSAVAWLDQARELLRMAVSAMASHKLRTFLTMLGIIIGIASVVSVVALGQGSQQRVLNNISAIGTNVIDIFPGNDFGDRRSSNIHTLVPTDAEVLSKQSYVDSVTPKVSTTVDLRYRNVDVNASVTGVNERYFRVYGYEMDEGRTFDNDMVRKIGQVAVIDPNTRKRLFGENGEALGKVVILGSVPCRVIGVTKAKQSFFGNSDSLNIWVPYTTAMHRMLGQSYLGSITVRVRDGAPMQAAEQGIRNLLTRRHKLKDFFIMNTDTIRKTIESTTKTMTLLISAIAVISLVVGGIGVMNIMLVSVTERTPEIGVRMAVGARRADIMSQFLIEAVLVCLLGGVLGILLALAVGLAVSKSGGSYSMVYSTSSMVLAFVCSTLIGVVFGFLPARNASRLDPVDALVRE</sequence>
<keyword evidence="5 13" id="KW-0812">Transmembrane</keyword>
<evidence type="ECO:0000256" key="13">
    <source>
        <dbReference type="SAM" id="Phobius"/>
    </source>
</evidence>
<accession>A0ABV4JY29</accession>
<keyword evidence="7" id="KW-0067">ATP-binding</keyword>
<feature type="domain" description="ABC transporter" evidence="14">
    <location>
        <begin position="4"/>
        <end position="242"/>
    </location>
</feature>
<keyword evidence="6" id="KW-0547">Nucleotide-binding</keyword>
<dbReference type="PROSITE" id="PS50893">
    <property type="entry name" value="ABC_TRANSPORTER_2"/>
    <property type="match status" value="1"/>
</dbReference>
<dbReference type="InterPro" id="IPR025857">
    <property type="entry name" value="MacB_PCD"/>
</dbReference>
<dbReference type="Proteomes" id="UP001568698">
    <property type="component" value="Unassembled WGS sequence"/>
</dbReference>
<evidence type="ECO:0000259" key="14">
    <source>
        <dbReference type="PROSITE" id="PS50893"/>
    </source>
</evidence>
<keyword evidence="3" id="KW-1003">Cell membrane</keyword>
<dbReference type="RefSeq" id="WP_371384911.1">
    <property type="nucleotide sequence ID" value="NZ_JBGLYH010000002.1"/>
</dbReference>
<dbReference type="SMART" id="SM00382">
    <property type="entry name" value="AAA"/>
    <property type="match status" value="1"/>
</dbReference>
<dbReference type="Pfam" id="PF02687">
    <property type="entry name" value="FtsX"/>
    <property type="match status" value="1"/>
</dbReference>
<evidence type="ECO:0000256" key="8">
    <source>
        <dbReference type="ARBA" id="ARBA00022967"/>
    </source>
</evidence>
<dbReference type="PROSITE" id="PS00211">
    <property type="entry name" value="ABC_TRANSPORTER_1"/>
    <property type="match status" value="1"/>
</dbReference>
<dbReference type="PANTHER" id="PTHR30572">
    <property type="entry name" value="MEMBRANE COMPONENT OF TRANSPORTER-RELATED"/>
    <property type="match status" value="1"/>
</dbReference>
<dbReference type="InterPro" id="IPR003838">
    <property type="entry name" value="ABC3_permease_C"/>
</dbReference>
<keyword evidence="16" id="KW-1185">Reference proteome</keyword>
<evidence type="ECO:0000256" key="9">
    <source>
        <dbReference type="ARBA" id="ARBA00022989"/>
    </source>
</evidence>
<feature type="transmembrane region" description="Helical" evidence="13">
    <location>
        <begin position="607"/>
        <end position="630"/>
    </location>
</feature>
<evidence type="ECO:0000256" key="10">
    <source>
        <dbReference type="ARBA" id="ARBA00023136"/>
    </source>
</evidence>
<comment type="subcellular location">
    <subcellularLocation>
        <location evidence="1">Cell inner membrane</location>
        <topology evidence="1">Multi-pass membrane protein</topology>
    </subcellularLocation>
</comment>
<comment type="similarity">
    <text evidence="11">Belongs to the ABC transporter superfamily. Macrolide exporter (TC 3.A.1.122) family.</text>
</comment>
<dbReference type="Gene3D" id="3.40.50.300">
    <property type="entry name" value="P-loop containing nucleotide triphosphate hydrolases"/>
    <property type="match status" value="1"/>
</dbReference>
<keyword evidence="2" id="KW-0813">Transport</keyword>
<feature type="transmembrane region" description="Helical" evidence="13">
    <location>
        <begin position="272"/>
        <end position="292"/>
    </location>
</feature>
<evidence type="ECO:0000256" key="11">
    <source>
        <dbReference type="ARBA" id="ARBA00038388"/>
    </source>
</evidence>
<feature type="transmembrane region" description="Helical" evidence="13">
    <location>
        <begin position="567"/>
        <end position="595"/>
    </location>
</feature>
<evidence type="ECO:0000256" key="6">
    <source>
        <dbReference type="ARBA" id="ARBA00022741"/>
    </source>
</evidence>
<protein>
    <recommendedName>
        <fullName evidence="12">Pyoverdine export ATP-binding/permease protein PvdT</fullName>
    </recommendedName>
</protein>
<evidence type="ECO:0000256" key="3">
    <source>
        <dbReference type="ARBA" id="ARBA00022475"/>
    </source>
</evidence>
<dbReference type="InterPro" id="IPR050250">
    <property type="entry name" value="Macrolide_Exporter_MacB"/>
</dbReference>
<dbReference type="PANTHER" id="PTHR30572:SF14">
    <property type="entry name" value="MACROLIDE EXPORT ATP-BINDING_PERMEASE PROTEIN MACB"/>
    <property type="match status" value="1"/>
</dbReference>
<evidence type="ECO:0000256" key="1">
    <source>
        <dbReference type="ARBA" id="ARBA00004429"/>
    </source>
</evidence>
<keyword evidence="8" id="KW-1278">Translocase</keyword>
<keyword evidence="4" id="KW-0997">Cell inner membrane</keyword>
<dbReference type="SUPFAM" id="SSF52540">
    <property type="entry name" value="P-loop containing nucleoside triphosphate hydrolases"/>
    <property type="match status" value="1"/>
</dbReference>
<feature type="transmembrane region" description="Helical" evidence="13">
    <location>
        <begin position="520"/>
        <end position="547"/>
    </location>
</feature>
<evidence type="ECO:0000256" key="5">
    <source>
        <dbReference type="ARBA" id="ARBA00022692"/>
    </source>
</evidence>
<reference evidence="15 16" key="1">
    <citation type="submission" date="2024-08" db="EMBL/GenBank/DDBJ databases">
        <title>Sulfate-reducing bacteria isolated from formation water of the oil field in Kazakhstan and description of Pseudodesulfovibrio sp.</title>
        <authorList>
            <person name="Bidzhieva S.K."/>
            <person name="Tourova T.P."/>
            <person name="Grouzdev D.S."/>
            <person name="Beletsky A.V."/>
            <person name="Sokolova D.S."/>
            <person name="Samigullina S.R."/>
            <person name="Poltaraus A.B."/>
            <person name="Avtukh A.N."/>
            <person name="Tereshina V.M."/>
            <person name="Zhaparov N.S."/>
            <person name="Mardanov A.V."/>
            <person name="Nazina T.N."/>
        </authorList>
    </citation>
    <scope>NUCLEOTIDE SEQUENCE [LARGE SCALE GENOMIC DNA]</scope>
    <source>
        <strain evidence="15 16">9FUS</strain>
    </source>
</reference>